<dbReference type="GO" id="GO:0004674">
    <property type="term" value="F:protein serine/threonine kinase activity"/>
    <property type="evidence" value="ECO:0007669"/>
    <property type="project" value="TreeGrafter"/>
</dbReference>
<keyword evidence="1 3" id="KW-0547">Nucleotide-binding</keyword>
<keyword evidence="5" id="KW-0472">Membrane</keyword>
<dbReference type="EMBL" id="BGZK01000619">
    <property type="protein sequence ID" value="GBP53244.1"/>
    <property type="molecule type" value="Genomic_DNA"/>
</dbReference>
<feature type="transmembrane region" description="Helical" evidence="5">
    <location>
        <begin position="158"/>
        <end position="177"/>
    </location>
</feature>
<keyword evidence="5" id="KW-0812">Transmembrane</keyword>
<dbReference type="STRING" id="151549.A0A4C1WT00"/>
<dbReference type="AlphaFoldDB" id="A0A4C1WT00"/>
<protein>
    <recommendedName>
        <fullName evidence="6">Protein kinase domain-containing protein</fullName>
    </recommendedName>
</protein>
<evidence type="ECO:0000256" key="2">
    <source>
        <dbReference type="ARBA" id="ARBA00022840"/>
    </source>
</evidence>
<keyword evidence="2 3" id="KW-0067">ATP-binding</keyword>
<feature type="region of interest" description="Disordered" evidence="4">
    <location>
        <begin position="528"/>
        <end position="644"/>
    </location>
</feature>
<evidence type="ECO:0000313" key="7">
    <source>
        <dbReference type="EMBL" id="GBP53244.1"/>
    </source>
</evidence>
<dbReference type="OrthoDB" id="6513151at2759"/>
<feature type="region of interest" description="Disordered" evidence="4">
    <location>
        <begin position="445"/>
        <end position="476"/>
    </location>
</feature>
<reference evidence="7 8" key="1">
    <citation type="journal article" date="2019" name="Commun. Biol.">
        <title>The bagworm genome reveals a unique fibroin gene that provides high tensile strength.</title>
        <authorList>
            <person name="Kono N."/>
            <person name="Nakamura H."/>
            <person name="Ohtoshi R."/>
            <person name="Tomita M."/>
            <person name="Numata K."/>
            <person name="Arakawa K."/>
        </authorList>
    </citation>
    <scope>NUCLEOTIDE SEQUENCE [LARGE SCALE GENOMIC DNA]</scope>
</reference>
<dbReference type="PROSITE" id="PS50011">
    <property type="entry name" value="PROTEIN_KINASE_DOM"/>
    <property type="match status" value="1"/>
</dbReference>
<feature type="compositionally biased region" description="Basic and acidic residues" evidence="4">
    <location>
        <begin position="467"/>
        <end position="476"/>
    </location>
</feature>
<evidence type="ECO:0000256" key="5">
    <source>
        <dbReference type="SAM" id="Phobius"/>
    </source>
</evidence>
<feature type="compositionally biased region" description="Low complexity" evidence="4">
    <location>
        <begin position="573"/>
        <end position="584"/>
    </location>
</feature>
<feature type="domain" description="Protein kinase" evidence="6">
    <location>
        <begin position="30"/>
        <end position="380"/>
    </location>
</feature>
<dbReference type="InterPro" id="IPR000719">
    <property type="entry name" value="Prot_kinase_dom"/>
</dbReference>
<feature type="compositionally biased region" description="Polar residues" evidence="4">
    <location>
        <begin position="585"/>
        <end position="599"/>
    </location>
</feature>
<feature type="compositionally biased region" description="Low complexity" evidence="4">
    <location>
        <begin position="608"/>
        <end position="627"/>
    </location>
</feature>
<gene>
    <name evidence="7" type="ORF">EVAR_88128_1</name>
</gene>
<dbReference type="GO" id="GO:0005524">
    <property type="term" value="F:ATP binding"/>
    <property type="evidence" value="ECO:0007669"/>
    <property type="project" value="UniProtKB-UniRule"/>
</dbReference>
<comment type="caution">
    <text evidence="7">The sequence shown here is derived from an EMBL/GenBank/DDBJ whole genome shotgun (WGS) entry which is preliminary data.</text>
</comment>
<dbReference type="Gene3D" id="1.10.510.10">
    <property type="entry name" value="Transferase(Phosphotransferase) domain 1"/>
    <property type="match status" value="2"/>
</dbReference>
<dbReference type="PANTHER" id="PTHR24359:SF1">
    <property type="entry name" value="INHIBITOR OF NUCLEAR FACTOR KAPPA-B KINASE EPSILON SUBUNIT HOMOLOG 1-RELATED"/>
    <property type="match status" value="1"/>
</dbReference>
<accession>A0A4C1WT00</accession>
<organism evidence="7 8">
    <name type="scientific">Eumeta variegata</name>
    <name type="common">Bagworm moth</name>
    <name type="synonym">Eumeta japonica</name>
    <dbReference type="NCBI Taxonomy" id="151549"/>
    <lineage>
        <taxon>Eukaryota</taxon>
        <taxon>Metazoa</taxon>
        <taxon>Ecdysozoa</taxon>
        <taxon>Arthropoda</taxon>
        <taxon>Hexapoda</taxon>
        <taxon>Insecta</taxon>
        <taxon>Pterygota</taxon>
        <taxon>Neoptera</taxon>
        <taxon>Endopterygota</taxon>
        <taxon>Lepidoptera</taxon>
        <taxon>Glossata</taxon>
        <taxon>Ditrysia</taxon>
        <taxon>Tineoidea</taxon>
        <taxon>Psychidae</taxon>
        <taxon>Oiketicinae</taxon>
        <taxon>Eumeta</taxon>
    </lineage>
</organism>
<sequence length="720" mass="82324">MNSGTRRALTGSIHKIREFELEKVCLVEEFDILQIVGEGWFGKILLVEHRASDTEIVLKALPKPYVSVRDFYREFHYGLHLSAHKNIVTTFDVAFETAGFYVFCQEYAPLVICVYQRSHHSECDDSQKGSSVVAPANWDSPSWHGARAARSMYTEPRASFRLVFALATGTIIRFYLYKNRSRLLTYCIKLNTKRDLTSNMLDTGIGEIHTKRVAKQLASALEHIHQRELVHRDVKLDNILIFKSDFSRIKLCDFGETRKVNSIVRRRNEWLPYSPPEVLKLPMDTSYKAVIVHDIWQFGIVIFICLTGCLPWQKAAFDDPRYTSYYNWYNSANPLKKQPKLWKMVSSKAQRMFKKFVEPREDRRAGNLQDLYRYMDDRWLAKGYTDRIAGGDIDELCPSMYSYHSDPNEKNILLKHFLHNGVEVTVNRQEKKQRIKEWIQNSVIEEGDEEEDYEPSVYDDSDGELEDTSRGYPLDDSHRVTLRYDTDKHINPRTGEVIEGVQQAKTNNQLSYDVQNLEPVAPADVVRNYGVKENGSHSSTRDSAYGSMEVKVNNSKASSQRSDRKISKMETLSNSPSRSLSGSSIQKNRSPLSNHAQRIQRSEEVYSEELNSSRSQSSSATLQSSGNAKERGTTPILTQSGFSPGAKNAYVAMKDTIYDMSNSRADVNNLEQQENIPVSPHSSMMNIVQGQMKINPHGKTNQNVVNVSVTPIKDSNRRKS</sequence>
<dbReference type="Proteomes" id="UP000299102">
    <property type="component" value="Unassembled WGS sequence"/>
</dbReference>
<dbReference type="InterPro" id="IPR017441">
    <property type="entry name" value="Protein_kinase_ATP_BS"/>
</dbReference>
<dbReference type="PANTHER" id="PTHR24359">
    <property type="entry name" value="SERINE/THREONINE-PROTEIN KINASE SBK1"/>
    <property type="match status" value="1"/>
</dbReference>
<proteinExistence type="predicted"/>
<dbReference type="InterPro" id="IPR011009">
    <property type="entry name" value="Kinase-like_dom_sf"/>
</dbReference>
<evidence type="ECO:0000256" key="4">
    <source>
        <dbReference type="SAM" id="MobiDB-lite"/>
    </source>
</evidence>
<name>A0A4C1WT00_EUMVA</name>
<evidence type="ECO:0000256" key="3">
    <source>
        <dbReference type="PROSITE-ProRule" id="PRU10141"/>
    </source>
</evidence>
<keyword evidence="5" id="KW-1133">Transmembrane helix</keyword>
<dbReference type="InterPro" id="IPR008271">
    <property type="entry name" value="Ser/Thr_kinase_AS"/>
</dbReference>
<dbReference type="Pfam" id="PF00069">
    <property type="entry name" value="Pkinase"/>
    <property type="match status" value="1"/>
</dbReference>
<evidence type="ECO:0000259" key="6">
    <source>
        <dbReference type="PROSITE" id="PS50011"/>
    </source>
</evidence>
<dbReference type="PROSITE" id="PS00108">
    <property type="entry name" value="PROTEIN_KINASE_ST"/>
    <property type="match status" value="1"/>
</dbReference>
<dbReference type="SUPFAM" id="SSF56112">
    <property type="entry name" value="Protein kinase-like (PK-like)"/>
    <property type="match status" value="1"/>
</dbReference>
<feature type="compositionally biased region" description="Acidic residues" evidence="4">
    <location>
        <begin position="445"/>
        <end position="466"/>
    </location>
</feature>
<evidence type="ECO:0000313" key="8">
    <source>
        <dbReference type="Proteomes" id="UP000299102"/>
    </source>
</evidence>
<dbReference type="SMART" id="SM00220">
    <property type="entry name" value="S_TKc"/>
    <property type="match status" value="1"/>
</dbReference>
<feature type="binding site" evidence="3">
    <location>
        <position position="59"/>
    </location>
    <ligand>
        <name>ATP</name>
        <dbReference type="ChEBI" id="CHEBI:30616"/>
    </ligand>
</feature>
<evidence type="ECO:0000256" key="1">
    <source>
        <dbReference type="ARBA" id="ARBA00022741"/>
    </source>
</evidence>
<keyword evidence="8" id="KW-1185">Reference proteome</keyword>
<dbReference type="PROSITE" id="PS00107">
    <property type="entry name" value="PROTEIN_KINASE_ATP"/>
    <property type="match status" value="1"/>
</dbReference>